<evidence type="ECO:0000313" key="1">
    <source>
        <dbReference type="EMBL" id="KAJ0020887.1"/>
    </source>
</evidence>
<dbReference type="EMBL" id="CM047746">
    <property type="protein sequence ID" value="KAJ0020887.1"/>
    <property type="molecule type" value="Genomic_DNA"/>
</dbReference>
<evidence type="ECO:0000313" key="2">
    <source>
        <dbReference type="Proteomes" id="UP001163603"/>
    </source>
</evidence>
<comment type="caution">
    <text evidence="1">The sequence shown here is derived from an EMBL/GenBank/DDBJ whole genome shotgun (WGS) entry which is preliminary data.</text>
</comment>
<protein>
    <submittedName>
        <fullName evidence="1">Uncharacterized protein</fullName>
    </submittedName>
</protein>
<organism evidence="1 2">
    <name type="scientific">Pistacia integerrima</name>
    <dbReference type="NCBI Taxonomy" id="434235"/>
    <lineage>
        <taxon>Eukaryota</taxon>
        <taxon>Viridiplantae</taxon>
        <taxon>Streptophyta</taxon>
        <taxon>Embryophyta</taxon>
        <taxon>Tracheophyta</taxon>
        <taxon>Spermatophyta</taxon>
        <taxon>Magnoliopsida</taxon>
        <taxon>eudicotyledons</taxon>
        <taxon>Gunneridae</taxon>
        <taxon>Pentapetalae</taxon>
        <taxon>rosids</taxon>
        <taxon>malvids</taxon>
        <taxon>Sapindales</taxon>
        <taxon>Anacardiaceae</taxon>
        <taxon>Pistacia</taxon>
    </lineage>
</organism>
<gene>
    <name evidence="1" type="ORF">Pint_31415</name>
</gene>
<accession>A0ACC0XS58</accession>
<sequence>MQFLMGLNDFYNVVRGQLLLMKPPSNSQQPMQNIKNSNHKFSGSSASHPSSNVNTSGLFCRYCKKDNHNIAECYKLHEFPPGYPWQEPNFKPKIR</sequence>
<dbReference type="Proteomes" id="UP001163603">
    <property type="component" value="Chromosome 11"/>
</dbReference>
<reference evidence="2" key="1">
    <citation type="journal article" date="2023" name="G3 (Bethesda)">
        <title>Genome assembly and association tests identify interacting loci associated with vigor, precocity, and sex in interspecific pistachio rootstocks.</title>
        <authorList>
            <person name="Palmer W."/>
            <person name="Jacygrad E."/>
            <person name="Sagayaradj S."/>
            <person name="Cavanaugh K."/>
            <person name="Han R."/>
            <person name="Bertier L."/>
            <person name="Beede B."/>
            <person name="Kafkas S."/>
            <person name="Golino D."/>
            <person name="Preece J."/>
            <person name="Michelmore R."/>
        </authorList>
    </citation>
    <scope>NUCLEOTIDE SEQUENCE [LARGE SCALE GENOMIC DNA]</scope>
</reference>
<keyword evidence="2" id="KW-1185">Reference proteome</keyword>
<name>A0ACC0XS58_9ROSI</name>
<proteinExistence type="predicted"/>